<dbReference type="Proteomes" id="UP000027778">
    <property type="component" value="Unassembled WGS sequence"/>
</dbReference>
<dbReference type="InterPro" id="IPR029068">
    <property type="entry name" value="Glyas_Bleomycin-R_OHBP_Dase"/>
</dbReference>
<evidence type="ECO:0000313" key="2">
    <source>
        <dbReference type="EMBL" id="KEK22820.1"/>
    </source>
</evidence>
<dbReference type="eggNOG" id="COG0346">
    <property type="taxonomic scope" value="Bacteria"/>
</dbReference>
<reference evidence="2 3" key="1">
    <citation type="submission" date="2014-06" db="EMBL/GenBank/DDBJ databases">
        <title>Draft genome sequence of Bacillus gaemokensis JCM 15801 (MCCC 1A00707).</title>
        <authorList>
            <person name="Lai Q."/>
            <person name="Liu Y."/>
            <person name="Shao Z."/>
        </authorList>
    </citation>
    <scope>NUCLEOTIDE SEQUENCE [LARGE SCALE GENOMIC DNA]</scope>
    <source>
        <strain evidence="2 3">JCM 15801</strain>
    </source>
</reference>
<feature type="domain" description="VOC" evidence="1">
    <location>
        <begin position="9"/>
        <end position="126"/>
    </location>
</feature>
<proteinExistence type="predicted"/>
<dbReference type="Gene3D" id="3.10.180.10">
    <property type="entry name" value="2,3-Dihydroxybiphenyl 1,2-Dioxygenase, domain 1"/>
    <property type="match status" value="1"/>
</dbReference>
<accession>A0A073K8D3</accession>
<dbReference type="STRING" id="574375.AZF08_24275"/>
<dbReference type="EMBL" id="JOTM01000025">
    <property type="protein sequence ID" value="KEK22820.1"/>
    <property type="molecule type" value="Genomic_DNA"/>
</dbReference>
<evidence type="ECO:0000313" key="3">
    <source>
        <dbReference type="Proteomes" id="UP000027778"/>
    </source>
</evidence>
<name>A0A073K8D3_9BACI</name>
<dbReference type="AlphaFoldDB" id="A0A073K8D3"/>
<protein>
    <submittedName>
        <fullName evidence="2">Glyoxalase</fullName>
    </submittedName>
</protein>
<dbReference type="SUPFAM" id="SSF54593">
    <property type="entry name" value="Glyoxalase/Bleomycin resistance protein/Dihydroxybiphenyl dioxygenase"/>
    <property type="match status" value="1"/>
</dbReference>
<dbReference type="PROSITE" id="PS51819">
    <property type="entry name" value="VOC"/>
    <property type="match status" value="1"/>
</dbReference>
<gene>
    <name evidence="2" type="ORF">BAGA_16350</name>
</gene>
<sequence>MSDTKTLRGLTTVSFWVTDLAVAKKWYAEFLGIAPYFERPGYAEFRLGDYQHELGLIDSRYAPDGSTTGPAGGAVVYWHVDDVTATFEKLLSMGAKEHEAPIVRGQGFITASVVDPFGNILGIMYNQHYLEVLGSTKKA</sequence>
<keyword evidence="3" id="KW-1185">Reference proteome</keyword>
<dbReference type="OrthoDB" id="4548523at2"/>
<dbReference type="Pfam" id="PF00903">
    <property type="entry name" value="Glyoxalase"/>
    <property type="match status" value="1"/>
</dbReference>
<dbReference type="RefSeq" id="WP_033676857.1">
    <property type="nucleotide sequence ID" value="NZ_JOTM01000025.1"/>
</dbReference>
<evidence type="ECO:0000259" key="1">
    <source>
        <dbReference type="PROSITE" id="PS51819"/>
    </source>
</evidence>
<comment type="caution">
    <text evidence="2">The sequence shown here is derived from an EMBL/GenBank/DDBJ whole genome shotgun (WGS) entry which is preliminary data.</text>
</comment>
<organism evidence="2 3">
    <name type="scientific">Bacillus gaemokensis</name>
    <dbReference type="NCBI Taxonomy" id="574375"/>
    <lineage>
        <taxon>Bacteria</taxon>
        <taxon>Bacillati</taxon>
        <taxon>Bacillota</taxon>
        <taxon>Bacilli</taxon>
        <taxon>Bacillales</taxon>
        <taxon>Bacillaceae</taxon>
        <taxon>Bacillus</taxon>
        <taxon>Bacillus cereus group</taxon>
    </lineage>
</organism>
<dbReference type="CDD" id="cd06587">
    <property type="entry name" value="VOC"/>
    <property type="match status" value="1"/>
</dbReference>
<dbReference type="InterPro" id="IPR004360">
    <property type="entry name" value="Glyas_Fos-R_dOase_dom"/>
</dbReference>
<dbReference type="InterPro" id="IPR037523">
    <property type="entry name" value="VOC_core"/>
</dbReference>